<dbReference type="GO" id="GO:0003677">
    <property type="term" value="F:DNA binding"/>
    <property type="evidence" value="ECO:0007669"/>
    <property type="project" value="InterPro"/>
</dbReference>
<dbReference type="AlphaFoldDB" id="A0A645F3G6"/>
<dbReference type="InterPro" id="IPR013762">
    <property type="entry name" value="Integrase-like_cat_sf"/>
</dbReference>
<dbReference type="EMBL" id="VSSQ01054981">
    <property type="protein sequence ID" value="MPN08888.1"/>
    <property type="molecule type" value="Genomic_DNA"/>
</dbReference>
<dbReference type="InterPro" id="IPR002104">
    <property type="entry name" value="Integrase_catalytic"/>
</dbReference>
<dbReference type="Pfam" id="PF00589">
    <property type="entry name" value="Phage_integrase"/>
    <property type="match status" value="1"/>
</dbReference>
<gene>
    <name evidence="3" type="ORF">SDC9_156174</name>
</gene>
<organism evidence="3">
    <name type="scientific">bioreactor metagenome</name>
    <dbReference type="NCBI Taxonomy" id="1076179"/>
    <lineage>
        <taxon>unclassified sequences</taxon>
        <taxon>metagenomes</taxon>
        <taxon>ecological metagenomes</taxon>
    </lineage>
</organism>
<evidence type="ECO:0000259" key="2">
    <source>
        <dbReference type="PROSITE" id="PS51898"/>
    </source>
</evidence>
<evidence type="ECO:0000256" key="1">
    <source>
        <dbReference type="ARBA" id="ARBA00023172"/>
    </source>
</evidence>
<dbReference type="GO" id="GO:0015074">
    <property type="term" value="P:DNA integration"/>
    <property type="evidence" value="ECO:0007669"/>
    <property type="project" value="InterPro"/>
</dbReference>
<proteinExistence type="predicted"/>
<dbReference type="Gene3D" id="1.10.443.10">
    <property type="entry name" value="Intergrase catalytic core"/>
    <property type="match status" value="1"/>
</dbReference>
<dbReference type="SUPFAM" id="SSF56349">
    <property type="entry name" value="DNA breaking-rejoining enzymes"/>
    <property type="match status" value="1"/>
</dbReference>
<reference evidence="3" key="1">
    <citation type="submission" date="2019-08" db="EMBL/GenBank/DDBJ databases">
        <authorList>
            <person name="Kucharzyk K."/>
            <person name="Murdoch R.W."/>
            <person name="Higgins S."/>
            <person name="Loffler F."/>
        </authorList>
    </citation>
    <scope>NUCLEOTIDE SEQUENCE</scope>
</reference>
<name>A0A645F3G6_9ZZZZ</name>
<dbReference type="PROSITE" id="PS51898">
    <property type="entry name" value="TYR_RECOMBINASE"/>
    <property type="match status" value="1"/>
</dbReference>
<accession>A0A645F3G6</accession>
<comment type="caution">
    <text evidence="3">The sequence shown here is derived from an EMBL/GenBank/DDBJ whole genome shotgun (WGS) entry which is preliminary data.</text>
</comment>
<feature type="domain" description="Tyr recombinase" evidence="2">
    <location>
        <begin position="1"/>
        <end position="63"/>
    </location>
</feature>
<protein>
    <recommendedName>
        <fullName evidence="2">Tyr recombinase domain-containing protein</fullName>
    </recommendedName>
</protein>
<dbReference type="InterPro" id="IPR011010">
    <property type="entry name" value="DNA_brk_join_enz"/>
</dbReference>
<keyword evidence="1" id="KW-0233">DNA recombination</keyword>
<evidence type="ECO:0000313" key="3">
    <source>
        <dbReference type="EMBL" id="MPN08888.1"/>
    </source>
</evidence>
<sequence>MKQYADEFGFTMRLHDIRHTFVTLMLKRTRPNVAQELAGHKKASTTLDIYGHVLPGEKEDAVSDMKSTLRKRKKA</sequence>
<dbReference type="GO" id="GO:0006310">
    <property type="term" value="P:DNA recombination"/>
    <property type="evidence" value="ECO:0007669"/>
    <property type="project" value="UniProtKB-KW"/>
</dbReference>